<evidence type="ECO:0000256" key="1">
    <source>
        <dbReference type="ARBA" id="ARBA00005189"/>
    </source>
</evidence>
<dbReference type="RefSeq" id="WP_116649734.1">
    <property type="nucleotide sequence ID" value="NZ_QUZK01000016.1"/>
</dbReference>
<protein>
    <submittedName>
        <fullName evidence="8">1-acyl-sn-glycerol-3-phosphate acyltransferase</fullName>
    </submittedName>
</protein>
<dbReference type="CDD" id="cd07989">
    <property type="entry name" value="LPLAT_AGPAT-like"/>
    <property type="match status" value="1"/>
</dbReference>
<dbReference type="GO" id="GO:0006654">
    <property type="term" value="P:phosphatidic acid biosynthetic process"/>
    <property type="evidence" value="ECO:0007669"/>
    <property type="project" value="TreeGrafter"/>
</dbReference>
<keyword evidence="3 8" id="KW-0808">Transferase</keyword>
<feature type="domain" description="Phospholipid/glycerol acyltransferase" evidence="7">
    <location>
        <begin position="84"/>
        <end position="196"/>
    </location>
</feature>
<dbReference type="GO" id="GO:0003841">
    <property type="term" value="F:1-acylglycerol-3-phosphate O-acyltransferase activity"/>
    <property type="evidence" value="ECO:0007669"/>
    <property type="project" value="TreeGrafter"/>
</dbReference>
<reference evidence="8 9" key="1">
    <citation type="submission" date="2018-08" db="EMBL/GenBank/DDBJ databases">
        <title>Wenzhouxiangella salilacus sp. nov., a novel bacterium isolated from a saline lake in Xinjiang Province, China.</title>
        <authorList>
            <person name="Han S."/>
        </authorList>
    </citation>
    <scope>NUCLEOTIDE SEQUENCE [LARGE SCALE GENOMIC DNA]</scope>
    <source>
        <strain evidence="8 9">XDB06</strain>
    </source>
</reference>
<dbReference type="InterPro" id="IPR002123">
    <property type="entry name" value="Plipid/glycerol_acylTrfase"/>
</dbReference>
<keyword evidence="4" id="KW-0443">Lipid metabolism</keyword>
<evidence type="ECO:0000256" key="4">
    <source>
        <dbReference type="ARBA" id="ARBA00023098"/>
    </source>
</evidence>
<comment type="caution">
    <text evidence="8">The sequence shown here is derived from an EMBL/GenBank/DDBJ whole genome shotgun (WGS) entry which is preliminary data.</text>
</comment>
<sequence length="261" mass="29921">MIDPVRQRPPFRTPWRLAWRVPLFLLHAFVGLPLTLLCFLPGINRIPVAGMPLRKRAHRTWQRITLRLFGVRLDVSGRLPEGGCLVVANHISWLDIVLLQALWPMWLVAKAEIRAWPLIGWLAHVGGTLFIVRGKLESRQKIGRRMAALLRRGDRVGIFPEGGIRPDRGVNRFHAPLFAPAIRTRLPVVPVAIRYEREDDLHEEFVFGPNESFLRNFFRLMAEPPLTGRIMIGEPILDYDNGRRRLAEKAGAVVKDFYDNA</sequence>
<evidence type="ECO:0000259" key="7">
    <source>
        <dbReference type="SMART" id="SM00563"/>
    </source>
</evidence>
<accession>A0A3E1KB34</accession>
<evidence type="ECO:0000313" key="9">
    <source>
        <dbReference type="Proteomes" id="UP000260351"/>
    </source>
</evidence>
<dbReference type="EMBL" id="QUZK01000016">
    <property type="protein sequence ID" value="RFF31722.1"/>
    <property type="molecule type" value="Genomic_DNA"/>
</dbReference>
<keyword evidence="5 8" id="KW-0012">Acyltransferase</keyword>
<dbReference type="Proteomes" id="UP000260351">
    <property type="component" value="Unassembled WGS sequence"/>
</dbReference>
<gene>
    <name evidence="8" type="ORF">DZC52_03470</name>
</gene>
<organism evidence="8 9">
    <name type="scientific">Wenzhouxiangella sediminis</name>
    <dbReference type="NCBI Taxonomy" id="1792836"/>
    <lineage>
        <taxon>Bacteria</taxon>
        <taxon>Pseudomonadati</taxon>
        <taxon>Pseudomonadota</taxon>
        <taxon>Gammaproteobacteria</taxon>
        <taxon>Chromatiales</taxon>
        <taxon>Wenzhouxiangellaceae</taxon>
        <taxon>Wenzhouxiangella</taxon>
    </lineage>
</organism>
<evidence type="ECO:0000313" key="8">
    <source>
        <dbReference type="EMBL" id="RFF31722.1"/>
    </source>
</evidence>
<feature type="transmembrane region" description="Helical" evidence="6">
    <location>
        <begin position="21"/>
        <end position="43"/>
    </location>
</feature>
<dbReference type="SMART" id="SM00563">
    <property type="entry name" value="PlsC"/>
    <property type="match status" value="1"/>
</dbReference>
<evidence type="ECO:0000256" key="3">
    <source>
        <dbReference type="ARBA" id="ARBA00022679"/>
    </source>
</evidence>
<dbReference type="Pfam" id="PF01553">
    <property type="entry name" value="Acyltransferase"/>
    <property type="match status" value="1"/>
</dbReference>
<dbReference type="AlphaFoldDB" id="A0A3E1KB34"/>
<keyword evidence="9" id="KW-1185">Reference proteome</keyword>
<keyword evidence="6" id="KW-0812">Transmembrane</keyword>
<name>A0A3E1KB34_9GAMM</name>
<keyword evidence="6" id="KW-1133">Transmembrane helix</keyword>
<dbReference type="SUPFAM" id="SSF69593">
    <property type="entry name" value="Glycerol-3-phosphate (1)-acyltransferase"/>
    <property type="match status" value="1"/>
</dbReference>
<keyword evidence="2" id="KW-0444">Lipid biosynthesis</keyword>
<keyword evidence="6" id="KW-0472">Membrane</keyword>
<dbReference type="PANTHER" id="PTHR10434">
    <property type="entry name" value="1-ACYL-SN-GLYCEROL-3-PHOSPHATE ACYLTRANSFERASE"/>
    <property type="match status" value="1"/>
</dbReference>
<dbReference type="OrthoDB" id="319710at2"/>
<proteinExistence type="predicted"/>
<comment type="pathway">
    <text evidence="1">Lipid metabolism.</text>
</comment>
<evidence type="ECO:0000256" key="5">
    <source>
        <dbReference type="ARBA" id="ARBA00023315"/>
    </source>
</evidence>
<dbReference type="PANTHER" id="PTHR10434:SF64">
    <property type="entry name" value="1-ACYL-SN-GLYCEROL-3-PHOSPHATE ACYLTRANSFERASE-RELATED"/>
    <property type="match status" value="1"/>
</dbReference>
<evidence type="ECO:0000256" key="2">
    <source>
        <dbReference type="ARBA" id="ARBA00022516"/>
    </source>
</evidence>
<evidence type="ECO:0000256" key="6">
    <source>
        <dbReference type="SAM" id="Phobius"/>
    </source>
</evidence>